<dbReference type="Proteomes" id="UP001221757">
    <property type="component" value="Unassembled WGS sequence"/>
</dbReference>
<reference evidence="2" key="1">
    <citation type="submission" date="2023-03" db="EMBL/GenBank/DDBJ databases">
        <title>Massive genome expansion in bonnet fungi (Mycena s.s.) driven by repeated elements and novel gene families across ecological guilds.</title>
        <authorList>
            <consortium name="Lawrence Berkeley National Laboratory"/>
            <person name="Harder C.B."/>
            <person name="Miyauchi S."/>
            <person name="Viragh M."/>
            <person name="Kuo A."/>
            <person name="Thoen E."/>
            <person name="Andreopoulos B."/>
            <person name="Lu D."/>
            <person name="Skrede I."/>
            <person name="Drula E."/>
            <person name="Henrissat B."/>
            <person name="Morin E."/>
            <person name="Kohler A."/>
            <person name="Barry K."/>
            <person name="LaButti K."/>
            <person name="Morin E."/>
            <person name="Salamov A."/>
            <person name="Lipzen A."/>
            <person name="Mereny Z."/>
            <person name="Hegedus B."/>
            <person name="Baldrian P."/>
            <person name="Stursova M."/>
            <person name="Weitz H."/>
            <person name="Taylor A."/>
            <person name="Grigoriev I.V."/>
            <person name="Nagy L.G."/>
            <person name="Martin F."/>
            <person name="Kauserud H."/>
        </authorList>
    </citation>
    <scope>NUCLEOTIDE SEQUENCE</scope>
    <source>
        <strain evidence="2">CBHHK067</strain>
    </source>
</reference>
<dbReference type="AlphaFoldDB" id="A0AAD7GQY8"/>
<proteinExistence type="predicted"/>
<comment type="caution">
    <text evidence="2">The sequence shown here is derived from an EMBL/GenBank/DDBJ whole genome shotgun (WGS) entry which is preliminary data.</text>
</comment>
<feature type="region of interest" description="Disordered" evidence="1">
    <location>
        <begin position="1"/>
        <end position="36"/>
    </location>
</feature>
<name>A0AAD7GQY8_MYCRO</name>
<keyword evidence="3" id="KW-1185">Reference proteome</keyword>
<organism evidence="2 3">
    <name type="scientific">Mycena rosella</name>
    <name type="common">Pink bonnet</name>
    <name type="synonym">Agaricus rosellus</name>
    <dbReference type="NCBI Taxonomy" id="1033263"/>
    <lineage>
        <taxon>Eukaryota</taxon>
        <taxon>Fungi</taxon>
        <taxon>Dikarya</taxon>
        <taxon>Basidiomycota</taxon>
        <taxon>Agaricomycotina</taxon>
        <taxon>Agaricomycetes</taxon>
        <taxon>Agaricomycetidae</taxon>
        <taxon>Agaricales</taxon>
        <taxon>Marasmiineae</taxon>
        <taxon>Mycenaceae</taxon>
        <taxon>Mycena</taxon>
    </lineage>
</organism>
<gene>
    <name evidence="2" type="ORF">B0H17DRAFT_1128195</name>
</gene>
<evidence type="ECO:0000313" key="3">
    <source>
        <dbReference type="Proteomes" id="UP001221757"/>
    </source>
</evidence>
<protein>
    <submittedName>
        <fullName evidence="2">Uncharacterized protein</fullName>
    </submittedName>
</protein>
<accession>A0AAD7GQY8</accession>
<feature type="compositionally biased region" description="Basic residues" evidence="1">
    <location>
        <begin position="21"/>
        <end position="30"/>
    </location>
</feature>
<dbReference type="EMBL" id="JARKIE010000017">
    <property type="protein sequence ID" value="KAJ7701391.1"/>
    <property type="molecule type" value="Genomic_DNA"/>
</dbReference>
<sequence>MDPASDIPVSLPASDPGNASHRGRRGRRSPSRSCGRCRGIDTSSIRAIIAASQDFARPERIVCFCFPRSSGSAAFDGVTDFQLPGVRRFCFNLEIYAIWETGYPYSILGWIFTAGNVFENVILSCPSAWLQSKVAAIFDGNFWQDSHGSPELHDSNGHWEPIVTTNFQGAAQDGGGGGLRNLPPPYAHLEKGWWCRCSAVAAPHKFRDGGADARQLPLHIKTQLLSGGSLVVRLLPLSLAESVTG</sequence>
<evidence type="ECO:0000256" key="1">
    <source>
        <dbReference type="SAM" id="MobiDB-lite"/>
    </source>
</evidence>
<evidence type="ECO:0000313" key="2">
    <source>
        <dbReference type="EMBL" id="KAJ7701391.1"/>
    </source>
</evidence>